<name>A0A1H9FJH2_9LACT</name>
<dbReference type="PROSITE" id="PS00893">
    <property type="entry name" value="NUDIX_BOX"/>
    <property type="match status" value="1"/>
</dbReference>
<evidence type="ECO:0000256" key="4">
    <source>
        <dbReference type="ARBA" id="ARBA00022801"/>
    </source>
</evidence>
<dbReference type="PANTHER" id="PTHR12992">
    <property type="entry name" value="NUDIX HYDROLASE"/>
    <property type="match status" value="1"/>
</dbReference>
<keyword evidence="5" id="KW-0460">Magnesium</keyword>
<dbReference type="EMBL" id="FOEN01000009">
    <property type="protein sequence ID" value="SEQ37945.1"/>
    <property type="molecule type" value="Genomic_DNA"/>
</dbReference>
<dbReference type="PANTHER" id="PTHR12992:SF11">
    <property type="entry name" value="MITOCHONDRIAL COENZYME A DIPHOSPHATASE NUDT8"/>
    <property type="match status" value="1"/>
</dbReference>
<evidence type="ECO:0000256" key="5">
    <source>
        <dbReference type="ARBA" id="ARBA00022842"/>
    </source>
</evidence>
<dbReference type="CDD" id="cd03426">
    <property type="entry name" value="NUDIX_CoAse_Nudt7"/>
    <property type="match status" value="1"/>
</dbReference>
<dbReference type="InterPro" id="IPR000086">
    <property type="entry name" value="NUDIX_hydrolase_dom"/>
</dbReference>
<evidence type="ECO:0000256" key="3">
    <source>
        <dbReference type="ARBA" id="ARBA00022723"/>
    </source>
</evidence>
<keyword evidence="9" id="KW-1185">Reference proteome</keyword>
<keyword evidence="6" id="KW-0464">Manganese</keyword>
<dbReference type="GO" id="GO:0046872">
    <property type="term" value="F:metal ion binding"/>
    <property type="evidence" value="ECO:0007669"/>
    <property type="project" value="UniProtKB-KW"/>
</dbReference>
<accession>A0A1H9FJH2</accession>
<protein>
    <submittedName>
        <fullName evidence="8">ADP-ribose pyrophosphatase YjhB, NUDIX family</fullName>
    </submittedName>
</protein>
<dbReference type="InterPro" id="IPR045121">
    <property type="entry name" value="CoAse"/>
</dbReference>
<dbReference type="AlphaFoldDB" id="A0A1H9FJH2"/>
<proteinExistence type="predicted"/>
<dbReference type="Gene3D" id="3.90.79.10">
    <property type="entry name" value="Nucleoside Triphosphate Pyrophosphohydrolase"/>
    <property type="match status" value="1"/>
</dbReference>
<evidence type="ECO:0000256" key="1">
    <source>
        <dbReference type="ARBA" id="ARBA00001936"/>
    </source>
</evidence>
<keyword evidence="4" id="KW-0378">Hydrolase</keyword>
<evidence type="ECO:0000259" key="7">
    <source>
        <dbReference type="PROSITE" id="PS51462"/>
    </source>
</evidence>
<dbReference type="InterPro" id="IPR015797">
    <property type="entry name" value="NUDIX_hydrolase-like_dom_sf"/>
</dbReference>
<feature type="domain" description="Nudix hydrolase" evidence="7">
    <location>
        <begin position="19"/>
        <end position="151"/>
    </location>
</feature>
<dbReference type="InterPro" id="IPR020084">
    <property type="entry name" value="NUDIX_hydrolase_CS"/>
</dbReference>
<dbReference type="PROSITE" id="PS51462">
    <property type="entry name" value="NUDIX"/>
    <property type="match status" value="1"/>
</dbReference>
<evidence type="ECO:0000313" key="8">
    <source>
        <dbReference type="EMBL" id="SEQ37945.1"/>
    </source>
</evidence>
<comment type="cofactor">
    <cofactor evidence="2">
        <name>Mg(2+)</name>
        <dbReference type="ChEBI" id="CHEBI:18420"/>
    </cofactor>
</comment>
<sequence length="214" mass="24807">MISKIEQIIKAYPARPLGQQHEYAVLLPLIKLRDATHILYEVRGQSISQPGDTSFPGGRIEAGERPIDAARRETMEELHVNADQINIFGAIDYIVRDWAIIYCFVGEILHFNPEEFEANDEVDHLFTVPLDFILANEPIYYNINIEERMSKDFPFERIHRGKDYKFHRNASQVPFYNLGLEPEEQLWGVTANLTHRFAQILLEQQDLLKGKPSQ</sequence>
<organism evidence="8 9">
    <name type="scientific">Ignavigranum ruoffiae</name>
    <dbReference type="NCBI Taxonomy" id="89093"/>
    <lineage>
        <taxon>Bacteria</taxon>
        <taxon>Bacillati</taxon>
        <taxon>Bacillota</taxon>
        <taxon>Bacilli</taxon>
        <taxon>Lactobacillales</taxon>
        <taxon>Aerococcaceae</taxon>
        <taxon>Ignavigranum</taxon>
    </lineage>
</organism>
<dbReference type="SUPFAM" id="SSF55811">
    <property type="entry name" value="Nudix"/>
    <property type="match status" value="1"/>
</dbReference>
<keyword evidence="3" id="KW-0479">Metal-binding</keyword>
<dbReference type="GO" id="GO:0010945">
    <property type="term" value="F:coenzyme A diphosphatase activity"/>
    <property type="evidence" value="ECO:0007669"/>
    <property type="project" value="InterPro"/>
</dbReference>
<evidence type="ECO:0000256" key="2">
    <source>
        <dbReference type="ARBA" id="ARBA00001946"/>
    </source>
</evidence>
<comment type="cofactor">
    <cofactor evidence="1">
        <name>Mn(2+)</name>
        <dbReference type="ChEBI" id="CHEBI:29035"/>
    </cofactor>
</comment>
<evidence type="ECO:0000256" key="6">
    <source>
        <dbReference type="ARBA" id="ARBA00023211"/>
    </source>
</evidence>
<dbReference type="OrthoDB" id="9802805at2"/>
<evidence type="ECO:0000313" key="9">
    <source>
        <dbReference type="Proteomes" id="UP000198833"/>
    </source>
</evidence>
<dbReference type="RefSeq" id="WP_092572433.1">
    <property type="nucleotide sequence ID" value="NZ_CALUDV010000013.1"/>
</dbReference>
<dbReference type="STRING" id="89093.SAMN04488558_10965"/>
<dbReference type="Pfam" id="PF00293">
    <property type="entry name" value="NUDIX"/>
    <property type="match status" value="1"/>
</dbReference>
<dbReference type="Proteomes" id="UP000198833">
    <property type="component" value="Unassembled WGS sequence"/>
</dbReference>
<gene>
    <name evidence="8" type="ORF">SAMN04488558_10965</name>
</gene>
<reference evidence="8 9" key="1">
    <citation type="submission" date="2016-10" db="EMBL/GenBank/DDBJ databases">
        <authorList>
            <person name="de Groot N.N."/>
        </authorList>
    </citation>
    <scope>NUCLEOTIDE SEQUENCE [LARGE SCALE GENOMIC DNA]</scope>
    <source>
        <strain evidence="8 9">DSM 15695</strain>
    </source>
</reference>